<dbReference type="Gramene" id="TVU22660">
    <property type="protein sequence ID" value="TVU22660"/>
    <property type="gene ID" value="EJB05_32375"/>
</dbReference>
<evidence type="ECO:0000313" key="2">
    <source>
        <dbReference type="EMBL" id="TVU22660.1"/>
    </source>
</evidence>
<feature type="compositionally biased region" description="Basic residues" evidence="1">
    <location>
        <begin position="120"/>
        <end position="136"/>
    </location>
</feature>
<feature type="region of interest" description="Disordered" evidence="1">
    <location>
        <begin position="109"/>
        <end position="205"/>
    </location>
</feature>
<organism evidence="2 3">
    <name type="scientific">Eragrostis curvula</name>
    <name type="common">weeping love grass</name>
    <dbReference type="NCBI Taxonomy" id="38414"/>
    <lineage>
        <taxon>Eukaryota</taxon>
        <taxon>Viridiplantae</taxon>
        <taxon>Streptophyta</taxon>
        <taxon>Embryophyta</taxon>
        <taxon>Tracheophyta</taxon>
        <taxon>Spermatophyta</taxon>
        <taxon>Magnoliopsida</taxon>
        <taxon>Liliopsida</taxon>
        <taxon>Poales</taxon>
        <taxon>Poaceae</taxon>
        <taxon>PACMAD clade</taxon>
        <taxon>Chloridoideae</taxon>
        <taxon>Eragrostideae</taxon>
        <taxon>Eragrostidinae</taxon>
        <taxon>Eragrostis</taxon>
    </lineage>
</organism>
<feature type="region of interest" description="Disordered" evidence="1">
    <location>
        <begin position="242"/>
        <end position="265"/>
    </location>
</feature>
<gene>
    <name evidence="2" type="ORF">EJB05_32375</name>
</gene>
<feature type="compositionally biased region" description="Gly residues" evidence="1">
    <location>
        <begin position="147"/>
        <end position="180"/>
    </location>
</feature>
<evidence type="ECO:0000256" key="1">
    <source>
        <dbReference type="SAM" id="MobiDB-lite"/>
    </source>
</evidence>
<dbReference type="AlphaFoldDB" id="A0A5J9UHN1"/>
<dbReference type="EMBL" id="RWGY01000026">
    <property type="protein sequence ID" value="TVU22660.1"/>
    <property type="molecule type" value="Genomic_DNA"/>
</dbReference>
<keyword evidence="3" id="KW-1185">Reference proteome</keyword>
<proteinExistence type="predicted"/>
<accession>A0A5J9UHN1</accession>
<feature type="compositionally biased region" description="Low complexity" evidence="1">
    <location>
        <begin position="181"/>
        <end position="194"/>
    </location>
</feature>
<dbReference type="Proteomes" id="UP000324897">
    <property type="component" value="Unassembled WGS sequence"/>
</dbReference>
<sequence length="265" mass="27976">MELAKKACAWLFGQSTLDGDVAAPGRYELETEARTSEKYLVVLRAAYTVGCPKIGDEEGHPLLLHQPLLDVHAKMPDPCRVEKLVRRHVCALAAGMTASQMLTKGSRSFVKEGGHGPRAAGHRQARAPRLHRRRREARSSRADLRAAGGGGEEAGGGGRGHGGGRPLIGAAGGQRKGVGGRAARAGGARQGGHQPHQRRRRERRQESIQALTVRIDGSGTRAATRKVLLVAGAHKVAPLEVQETGMAAPAQGKGELPTDGDAHAN</sequence>
<comment type="caution">
    <text evidence="2">The sequence shown here is derived from an EMBL/GenBank/DDBJ whole genome shotgun (WGS) entry which is preliminary data.</text>
</comment>
<protein>
    <submittedName>
        <fullName evidence="2">Uncharacterized protein</fullName>
    </submittedName>
</protein>
<name>A0A5J9UHN1_9POAL</name>
<reference evidence="2 3" key="1">
    <citation type="journal article" date="2019" name="Sci. Rep.">
        <title>A high-quality genome of Eragrostis curvula grass provides insights into Poaceae evolution and supports new strategies to enhance forage quality.</title>
        <authorList>
            <person name="Carballo J."/>
            <person name="Santos B.A.C.M."/>
            <person name="Zappacosta D."/>
            <person name="Garbus I."/>
            <person name="Selva J.P."/>
            <person name="Gallo C.A."/>
            <person name="Diaz A."/>
            <person name="Albertini E."/>
            <person name="Caccamo M."/>
            <person name="Echenique V."/>
        </authorList>
    </citation>
    <scope>NUCLEOTIDE SEQUENCE [LARGE SCALE GENOMIC DNA]</scope>
    <source>
        <strain evidence="3">cv. Victoria</strain>
        <tissue evidence="2">Leaf</tissue>
    </source>
</reference>
<evidence type="ECO:0000313" key="3">
    <source>
        <dbReference type="Proteomes" id="UP000324897"/>
    </source>
</evidence>